<feature type="non-terminal residue" evidence="1">
    <location>
        <position position="1"/>
    </location>
</feature>
<sequence>DPMSPYLFVLGMDKLSHIISDGNRRVYGIGHESTLTLLFNVWAAALGTAPRRNDLQYLVEKVKAKLAGWKAQQLSLAGHIILAKLVIQAIPTYPMLSMKVPRGCLNEIQKIQLSFILGDSDERRHAHL</sequence>
<dbReference type="PANTHER" id="PTHR33116">
    <property type="entry name" value="REVERSE TRANSCRIPTASE ZINC-BINDING DOMAIN-CONTAINING PROTEIN-RELATED-RELATED"/>
    <property type="match status" value="1"/>
</dbReference>
<organism evidence="1 2">
    <name type="scientific">Trifolium medium</name>
    <dbReference type="NCBI Taxonomy" id="97028"/>
    <lineage>
        <taxon>Eukaryota</taxon>
        <taxon>Viridiplantae</taxon>
        <taxon>Streptophyta</taxon>
        <taxon>Embryophyta</taxon>
        <taxon>Tracheophyta</taxon>
        <taxon>Spermatophyta</taxon>
        <taxon>Magnoliopsida</taxon>
        <taxon>eudicotyledons</taxon>
        <taxon>Gunneridae</taxon>
        <taxon>Pentapetalae</taxon>
        <taxon>rosids</taxon>
        <taxon>fabids</taxon>
        <taxon>Fabales</taxon>
        <taxon>Fabaceae</taxon>
        <taxon>Papilionoideae</taxon>
        <taxon>50 kb inversion clade</taxon>
        <taxon>NPAAA clade</taxon>
        <taxon>Hologalegina</taxon>
        <taxon>IRL clade</taxon>
        <taxon>Trifolieae</taxon>
        <taxon>Trifolium</taxon>
    </lineage>
</organism>
<comment type="caution">
    <text evidence="1">The sequence shown here is derived from an EMBL/GenBank/DDBJ whole genome shotgun (WGS) entry which is preliminary data.</text>
</comment>
<keyword evidence="2" id="KW-1185">Reference proteome</keyword>
<dbReference type="Proteomes" id="UP000265520">
    <property type="component" value="Unassembled WGS sequence"/>
</dbReference>
<proteinExistence type="predicted"/>
<name>A0A392P313_9FABA</name>
<accession>A0A392P313</accession>
<reference evidence="1 2" key="1">
    <citation type="journal article" date="2018" name="Front. Plant Sci.">
        <title>Red Clover (Trifolium pratense) and Zigzag Clover (T. medium) - A Picture of Genomic Similarities and Differences.</title>
        <authorList>
            <person name="Dluhosova J."/>
            <person name="Istvanek J."/>
            <person name="Nedelnik J."/>
            <person name="Repkova J."/>
        </authorList>
    </citation>
    <scope>NUCLEOTIDE SEQUENCE [LARGE SCALE GENOMIC DNA]</scope>
    <source>
        <strain evidence="2">cv. 10/8</strain>
        <tissue evidence="1">Leaf</tissue>
    </source>
</reference>
<dbReference type="AlphaFoldDB" id="A0A392P313"/>
<evidence type="ECO:0000313" key="1">
    <source>
        <dbReference type="EMBL" id="MCI06441.1"/>
    </source>
</evidence>
<evidence type="ECO:0000313" key="2">
    <source>
        <dbReference type="Proteomes" id="UP000265520"/>
    </source>
</evidence>
<dbReference type="EMBL" id="LXQA010061852">
    <property type="protein sequence ID" value="MCI06441.1"/>
    <property type="molecule type" value="Genomic_DNA"/>
</dbReference>
<protein>
    <submittedName>
        <fullName evidence="1">Putative ribonuclease H protein</fullName>
    </submittedName>
</protein>
<dbReference type="PANTHER" id="PTHR33116:SF86">
    <property type="entry name" value="REVERSE TRANSCRIPTASE DOMAIN-CONTAINING PROTEIN"/>
    <property type="match status" value="1"/>
</dbReference>
<feature type="non-terminal residue" evidence="1">
    <location>
        <position position="128"/>
    </location>
</feature>